<name>B6UBH6_MAIZE</name>
<evidence type="ECO:0000313" key="1">
    <source>
        <dbReference type="EMBL" id="ACG46709.1"/>
    </source>
</evidence>
<reference evidence="1" key="1">
    <citation type="journal article" date="2009" name="Plant Mol. Biol.">
        <title>Insights into corn genes derived from large-scale cDNA sequencing.</title>
        <authorList>
            <person name="Alexandrov N.N."/>
            <person name="Brover V.V."/>
            <person name="Freidin S."/>
            <person name="Troukhan M.E."/>
            <person name="Tatarinova T.V."/>
            <person name="Zhang H."/>
            <person name="Swaller T.J."/>
            <person name="Lu Y.P."/>
            <person name="Bouck J."/>
            <person name="Flavell R.B."/>
            <person name="Feldmann K.A."/>
        </authorList>
    </citation>
    <scope>NUCLEOTIDE SEQUENCE</scope>
</reference>
<proteinExistence type="evidence at transcript level"/>
<dbReference type="AlphaFoldDB" id="B6UBH6"/>
<accession>B6UBH6</accession>
<sequence>MDEADDDARTFKVGFTAAGEKQFRELVREKLRGFRRGLDDTLLVRFSSVALRLVSLWY</sequence>
<organism evidence="1">
    <name type="scientific">Zea mays</name>
    <name type="common">Maize</name>
    <dbReference type="NCBI Taxonomy" id="4577"/>
    <lineage>
        <taxon>Eukaryota</taxon>
        <taxon>Viridiplantae</taxon>
        <taxon>Streptophyta</taxon>
        <taxon>Embryophyta</taxon>
        <taxon>Tracheophyta</taxon>
        <taxon>Spermatophyta</taxon>
        <taxon>Magnoliopsida</taxon>
        <taxon>Liliopsida</taxon>
        <taxon>Poales</taxon>
        <taxon>Poaceae</taxon>
        <taxon>PACMAD clade</taxon>
        <taxon>Panicoideae</taxon>
        <taxon>Andropogonodae</taxon>
        <taxon>Andropogoneae</taxon>
        <taxon>Tripsacinae</taxon>
        <taxon>Zea</taxon>
    </lineage>
</organism>
<dbReference type="EMBL" id="EU974591">
    <property type="protein sequence ID" value="ACG46709.1"/>
    <property type="molecule type" value="mRNA"/>
</dbReference>
<protein>
    <submittedName>
        <fullName evidence="1">Uncharacterized protein</fullName>
    </submittedName>
</protein>